<dbReference type="Pfam" id="PF00498">
    <property type="entry name" value="FHA"/>
    <property type="match status" value="1"/>
</dbReference>
<name>A0A3P8CZN7_9BILA</name>
<dbReference type="InterPro" id="IPR050923">
    <property type="entry name" value="Cell_Proc_Reg/RNA_Proc"/>
</dbReference>
<dbReference type="InterPro" id="IPR008984">
    <property type="entry name" value="SMAD_FHA_dom_sf"/>
</dbReference>
<gene>
    <name evidence="2" type="ORF">SBAD_LOCUS9641</name>
</gene>
<dbReference type="AlphaFoldDB" id="A0A3P8CZN7"/>
<keyword evidence="3" id="KW-1185">Reference proteome</keyword>
<reference evidence="2 3" key="1">
    <citation type="submission" date="2018-11" db="EMBL/GenBank/DDBJ databases">
        <authorList>
            <consortium name="Pathogen Informatics"/>
        </authorList>
    </citation>
    <scope>NUCLEOTIDE SEQUENCE [LARGE SCALE GENOMIC DNA]</scope>
</reference>
<accession>A0A3P8CZN7</accession>
<dbReference type="PANTHER" id="PTHR23308">
    <property type="entry name" value="NUCLEAR INHIBITOR OF PROTEIN PHOSPHATASE-1"/>
    <property type="match status" value="1"/>
</dbReference>
<dbReference type="PROSITE" id="PS50006">
    <property type="entry name" value="FHA_DOMAIN"/>
    <property type="match status" value="1"/>
</dbReference>
<sequence length="211" mass="24249">MEIITPQTFDPRGKTLPLSVPDVQSKQFCDFAIDHASCSRVHAALLYHKHLNRAFLVDLGSTHGTFIGTVRLEAYKPEQLLLDQVFHFGASSRRYILRERPSGAMSMDETEALILEGKSYNTALNRRIATMTVPEEDFKTFKRKHHAYRVSFNDEEEIINPEDIDPTIGRFRNLVETALISRKVCMPVCDFHNKMISDLHHYVRSEGSKRL</sequence>
<evidence type="ECO:0000313" key="2">
    <source>
        <dbReference type="EMBL" id="VDP24545.1"/>
    </source>
</evidence>
<dbReference type="SMART" id="SM00240">
    <property type="entry name" value="FHA"/>
    <property type="match status" value="1"/>
</dbReference>
<evidence type="ECO:0000259" key="1">
    <source>
        <dbReference type="PROSITE" id="PS50006"/>
    </source>
</evidence>
<organism evidence="2 3">
    <name type="scientific">Soboliphyme baturini</name>
    <dbReference type="NCBI Taxonomy" id="241478"/>
    <lineage>
        <taxon>Eukaryota</taxon>
        <taxon>Metazoa</taxon>
        <taxon>Ecdysozoa</taxon>
        <taxon>Nematoda</taxon>
        <taxon>Enoplea</taxon>
        <taxon>Dorylaimia</taxon>
        <taxon>Dioctophymatida</taxon>
        <taxon>Dioctophymatoidea</taxon>
        <taxon>Soboliphymatidae</taxon>
        <taxon>Soboliphyme</taxon>
    </lineage>
</organism>
<dbReference type="InterPro" id="IPR000253">
    <property type="entry name" value="FHA_dom"/>
</dbReference>
<proteinExistence type="predicted"/>
<dbReference type="Gene3D" id="2.60.200.20">
    <property type="match status" value="1"/>
</dbReference>
<dbReference type="OrthoDB" id="4096268at2759"/>
<protein>
    <recommendedName>
        <fullName evidence="1">FHA domain-containing protein</fullName>
    </recommendedName>
</protein>
<evidence type="ECO:0000313" key="3">
    <source>
        <dbReference type="Proteomes" id="UP000270296"/>
    </source>
</evidence>
<dbReference type="EMBL" id="UZAM01012983">
    <property type="protein sequence ID" value="VDP24545.1"/>
    <property type="molecule type" value="Genomic_DNA"/>
</dbReference>
<dbReference type="SUPFAM" id="SSF49879">
    <property type="entry name" value="SMAD/FHA domain"/>
    <property type="match status" value="1"/>
</dbReference>
<dbReference type="Proteomes" id="UP000270296">
    <property type="component" value="Unassembled WGS sequence"/>
</dbReference>
<feature type="domain" description="FHA" evidence="1">
    <location>
        <begin position="29"/>
        <end position="72"/>
    </location>
</feature>